<keyword evidence="2" id="KW-1185">Reference proteome</keyword>
<dbReference type="AlphaFoldDB" id="A0A564Z2Y4"/>
<name>A0A564Z2Y4_HYMDI</name>
<proteinExistence type="predicted"/>
<protein>
    <submittedName>
        <fullName evidence="1">Uncharacterized protein</fullName>
    </submittedName>
</protein>
<dbReference type="EMBL" id="CABIJS010000577">
    <property type="protein sequence ID" value="VUZ53887.1"/>
    <property type="molecule type" value="Genomic_DNA"/>
</dbReference>
<gene>
    <name evidence="1" type="ORF">WMSIL1_LOCUS12076</name>
</gene>
<evidence type="ECO:0000313" key="1">
    <source>
        <dbReference type="EMBL" id="VUZ53887.1"/>
    </source>
</evidence>
<dbReference type="Proteomes" id="UP000321570">
    <property type="component" value="Unassembled WGS sequence"/>
</dbReference>
<reference evidence="1 2" key="1">
    <citation type="submission" date="2019-07" db="EMBL/GenBank/DDBJ databases">
        <authorList>
            <person name="Jastrzebski P J."/>
            <person name="Paukszto L."/>
            <person name="Jastrzebski P J."/>
        </authorList>
    </citation>
    <scope>NUCLEOTIDE SEQUENCE [LARGE SCALE GENOMIC DNA]</scope>
    <source>
        <strain evidence="1 2">WMS-il1</strain>
    </source>
</reference>
<sequence>MFTMLYPQGTQSSLVHLPQSGRLLQPAQQFTCVIIGRMAHKPKVSSELSLELYEMGVDSQT</sequence>
<organism evidence="1 2">
    <name type="scientific">Hymenolepis diminuta</name>
    <name type="common">Rat tapeworm</name>
    <dbReference type="NCBI Taxonomy" id="6216"/>
    <lineage>
        <taxon>Eukaryota</taxon>
        <taxon>Metazoa</taxon>
        <taxon>Spiralia</taxon>
        <taxon>Lophotrochozoa</taxon>
        <taxon>Platyhelminthes</taxon>
        <taxon>Cestoda</taxon>
        <taxon>Eucestoda</taxon>
        <taxon>Cyclophyllidea</taxon>
        <taxon>Hymenolepididae</taxon>
        <taxon>Hymenolepis</taxon>
    </lineage>
</organism>
<accession>A0A564Z2Y4</accession>
<evidence type="ECO:0000313" key="2">
    <source>
        <dbReference type="Proteomes" id="UP000321570"/>
    </source>
</evidence>